<feature type="compositionally biased region" description="Acidic residues" evidence="1">
    <location>
        <begin position="107"/>
        <end position="116"/>
    </location>
</feature>
<gene>
    <name evidence="3" type="ORF">OIDMADRAFT_27697</name>
</gene>
<accession>A0A0C3HLP5</accession>
<protein>
    <submittedName>
        <fullName evidence="3">Uncharacterized protein</fullName>
    </submittedName>
</protein>
<dbReference type="Proteomes" id="UP000054321">
    <property type="component" value="Unassembled WGS sequence"/>
</dbReference>
<dbReference type="InParanoid" id="A0A0C3HLP5"/>
<dbReference type="AlphaFoldDB" id="A0A0C3HLP5"/>
<proteinExistence type="predicted"/>
<reference evidence="3 4" key="1">
    <citation type="submission" date="2014-04" db="EMBL/GenBank/DDBJ databases">
        <authorList>
            <consortium name="DOE Joint Genome Institute"/>
            <person name="Kuo A."/>
            <person name="Martino E."/>
            <person name="Perotto S."/>
            <person name="Kohler A."/>
            <person name="Nagy L.G."/>
            <person name="Floudas D."/>
            <person name="Copeland A."/>
            <person name="Barry K.W."/>
            <person name="Cichocki N."/>
            <person name="Veneault-Fourrey C."/>
            <person name="LaButti K."/>
            <person name="Lindquist E.A."/>
            <person name="Lipzen A."/>
            <person name="Lundell T."/>
            <person name="Morin E."/>
            <person name="Murat C."/>
            <person name="Sun H."/>
            <person name="Tunlid A."/>
            <person name="Henrissat B."/>
            <person name="Grigoriev I.V."/>
            <person name="Hibbett D.S."/>
            <person name="Martin F."/>
            <person name="Nordberg H.P."/>
            <person name="Cantor M.N."/>
            <person name="Hua S.X."/>
        </authorList>
    </citation>
    <scope>NUCLEOTIDE SEQUENCE [LARGE SCALE GENOMIC DNA]</scope>
    <source>
        <strain evidence="3 4">Zn</strain>
    </source>
</reference>
<feature type="compositionally biased region" description="Acidic residues" evidence="1">
    <location>
        <begin position="85"/>
        <end position="98"/>
    </location>
</feature>
<feature type="region of interest" description="Disordered" evidence="1">
    <location>
        <begin position="46"/>
        <end position="116"/>
    </location>
</feature>
<evidence type="ECO:0000256" key="1">
    <source>
        <dbReference type="SAM" id="MobiDB-lite"/>
    </source>
</evidence>
<evidence type="ECO:0000313" key="3">
    <source>
        <dbReference type="EMBL" id="KIN03257.1"/>
    </source>
</evidence>
<keyword evidence="2" id="KW-0732">Signal</keyword>
<evidence type="ECO:0000313" key="4">
    <source>
        <dbReference type="Proteomes" id="UP000054321"/>
    </source>
</evidence>
<feature type="chain" id="PRO_5002165455" evidence="2">
    <location>
        <begin position="22"/>
        <end position="116"/>
    </location>
</feature>
<dbReference type="HOGENOM" id="CLU_2097536_0_0_1"/>
<keyword evidence="4" id="KW-1185">Reference proteome</keyword>
<dbReference type="OrthoDB" id="10623725at2759"/>
<feature type="compositionally biased region" description="Acidic residues" evidence="1">
    <location>
        <begin position="64"/>
        <end position="76"/>
    </location>
</feature>
<dbReference type="EMBL" id="KN832874">
    <property type="protein sequence ID" value="KIN03257.1"/>
    <property type="molecule type" value="Genomic_DNA"/>
</dbReference>
<feature type="signal peptide" evidence="2">
    <location>
        <begin position="1"/>
        <end position="21"/>
    </location>
</feature>
<name>A0A0C3HLP5_OIDMZ</name>
<reference evidence="4" key="2">
    <citation type="submission" date="2015-01" db="EMBL/GenBank/DDBJ databases">
        <title>Evolutionary Origins and Diversification of the Mycorrhizal Mutualists.</title>
        <authorList>
            <consortium name="DOE Joint Genome Institute"/>
            <consortium name="Mycorrhizal Genomics Consortium"/>
            <person name="Kohler A."/>
            <person name="Kuo A."/>
            <person name="Nagy L.G."/>
            <person name="Floudas D."/>
            <person name="Copeland A."/>
            <person name="Barry K.W."/>
            <person name="Cichocki N."/>
            <person name="Veneault-Fourrey C."/>
            <person name="LaButti K."/>
            <person name="Lindquist E.A."/>
            <person name="Lipzen A."/>
            <person name="Lundell T."/>
            <person name="Morin E."/>
            <person name="Murat C."/>
            <person name="Riley R."/>
            <person name="Ohm R."/>
            <person name="Sun H."/>
            <person name="Tunlid A."/>
            <person name="Henrissat B."/>
            <person name="Grigoriev I.V."/>
            <person name="Hibbett D.S."/>
            <person name="Martin F."/>
        </authorList>
    </citation>
    <scope>NUCLEOTIDE SEQUENCE [LARGE SCALE GENOMIC DNA]</scope>
    <source>
        <strain evidence="4">Zn</strain>
    </source>
</reference>
<organism evidence="3 4">
    <name type="scientific">Oidiodendron maius (strain Zn)</name>
    <dbReference type="NCBI Taxonomy" id="913774"/>
    <lineage>
        <taxon>Eukaryota</taxon>
        <taxon>Fungi</taxon>
        <taxon>Dikarya</taxon>
        <taxon>Ascomycota</taxon>
        <taxon>Pezizomycotina</taxon>
        <taxon>Leotiomycetes</taxon>
        <taxon>Leotiomycetes incertae sedis</taxon>
        <taxon>Myxotrichaceae</taxon>
        <taxon>Oidiodendron</taxon>
    </lineage>
</organism>
<sequence>MKPTTTTVLLSLLASFSITLAARSALETEQYKALADQLHFDPAEIQGIQMKMAGNHKRQGGDDSGGDDDGGDDDGSEGNHKRQDDDDDDDDGGDDDGSEGNHKRQDDDDDDDSSDD</sequence>
<evidence type="ECO:0000256" key="2">
    <source>
        <dbReference type="SAM" id="SignalP"/>
    </source>
</evidence>